<dbReference type="EMBL" id="MLAK01001293">
    <property type="protein sequence ID" value="OHS94748.1"/>
    <property type="molecule type" value="Genomic_DNA"/>
</dbReference>
<dbReference type="VEuPathDB" id="TrichDB:TRFO_10910"/>
<reference evidence="1" key="1">
    <citation type="submission" date="2016-10" db="EMBL/GenBank/DDBJ databases">
        <authorList>
            <person name="Benchimol M."/>
            <person name="Almeida L.G."/>
            <person name="Vasconcelos A.T."/>
            <person name="Perreira-Neves A."/>
            <person name="Rosa I.A."/>
            <person name="Tasca T."/>
            <person name="Bogo M.R."/>
            <person name="de Souza W."/>
        </authorList>
    </citation>
    <scope>NUCLEOTIDE SEQUENCE [LARGE SCALE GENOMIC DNA]</scope>
    <source>
        <strain evidence="1">K</strain>
    </source>
</reference>
<dbReference type="Proteomes" id="UP000179807">
    <property type="component" value="Unassembled WGS sequence"/>
</dbReference>
<comment type="caution">
    <text evidence="1">The sequence shown here is derived from an EMBL/GenBank/DDBJ whole genome shotgun (WGS) entry which is preliminary data.</text>
</comment>
<protein>
    <submittedName>
        <fullName evidence="1">Uncharacterized protein</fullName>
    </submittedName>
</protein>
<gene>
    <name evidence="1" type="ORF">TRFO_10910</name>
</gene>
<evidence type="ECO:0000313" key="2">
    <source>
        <dbReference type="Proteomes" id="UP000179807"/>
    </source>
</evidence>
<name>A0A1J4JBW2_9EUKA</name>
<dbReference type="AlphaFoldDB" id="A0A1J4JBW2"/>
<organism evidence="1 2">
    <name type="scientific">Tritrichomonas foetus</name>
    <dbReference type="NCBI Taxonomy" id="1144522"/>
    <lineage>
        <taxon>Eukaryota</taxon>
        <taxon>Metamonada</taxon>
        <taxon>Parabasalia</taxon>
        <taxon>Tritrichomonadida</taxon>
        <taxon>Tritrichomonadidae</taxon>
        <taxon>Tritrichomonas</taxon>
    </lineage>
</organism>
<dbReference type="RefSeq" id="XP_068347885.1">
    <property type="nucleotide sequence ID" value="XM_068495727.1"/>
</dbReference>
<proteinExistence type="predicted"/>
<keyword evidence="2" id="KW-1185">Reference proteome</keyword>
<evidence type="ECO:0000313" key="1">
    <source>
        <dbReference type="EMBL" id="OHS94748.1"/>
    </source>
</evidence>
<accession>A0A1J4JBW2</accession>
<sequence>MIREHNFQVYQALSSYMKTISAIFSNKTVRNYIQSKTVNINFEQILNSTNALSKHLSHNEIVPKNLISELIGIFENINELRIDSSFSDKFNFHLSKISGYIRYIQSLKFNDQKNQENISFIHENFKALLNYLNEFSPDQYNIENLQKINNQYQTVYQMSRLYLNSAPDSLSRQFMIYSKNIDYLLNENFQIDYINQLLIKTCNTLKLFL</sequence>
<dbReference type="GeneID" id="94830431"/>